<accession>A0A5B7YDP0</accession>
<feature type="domain" description="GGDEF" evidence="5">
    <location>
        <begin position="340"/>
        <end position="469"/>
    </location>
</feature>
<organism evidence="6 7">
    <name type="scientific">Salinimonas iocasae</name>
    <dbReference type="NCBI Taxonomy" id="2572577"/>
    <lineage>
        <taxon>Bacteria</taxon>
        <taxon>Pseudomonadati</taxon>
        <taxon>Pseudomonadota</taxon>
        <taxon>Gammaproteobacteria</taxon>
        <taxon>Alteromonadales</taxon>
        <taxon>Alteromonadaceae</taxon>
        <taxon>Alteromonas/Salinimonas group</taxon>
        <taxon>Salinimonas</taxon>
    </lineage>
</organism>
<dbReference type="SMART" id="SM00062">
    <property type="entry name" value="PBPb"/>
    <property type="match status" value="1"/>
</dbReference>
<gene>
    <name evidence="6" type="ORF">FBQ74_10025</name>
</gene>
<evidence type="ECO:0000256" key="1">
    <source>
        <dbReference type="ARBA" id="ARBA00010333"/>
    </source>
</evidence>
<keyword evidence="3" id="KW-0812">Transmembrane</keyword>
<dbReference type="SUPFAM" id="SSF53850">
    <property type="entry name" value="Periplasmic binding protein-like II"/>
    <property type="match status" value="1"/>
</dbReference>
<proteinExistence type="inferred from homology"/>
<evidence type="ECO:0000256" key="4">
    <source>
        <dbReference type="SAM" id="SignalP"/>
    </source>
</evidence>
<keyword evidence="3" id="KW-0472">Membrane</keyword>
<name>A0A5B7YDP0_9ALTE</name>
<dbReference type="InterPro" id="IPR001638">
    <property type="entry name" value="Solute-binding_3/MltF_N"/>
</dbReference>
<dbReference type="InterPro" id="IPR043128">
    <property type="entry name" value="Rev_trsase/Diguanyl_cyclase"/>
</dbReference>
<evidence type="ECO:0000313" key="7">
    <source>
        <dbReference type="Proteomes" id="UP000304912"/>
    </source>
</evidence>
<keyword evidence="7" id="KW-1185">Reference proteome</keyword>
<dbReference type="Pfam" id="PF00990">
    <property type="entry name" value="GGDEF"/>
    <property type="match status" value="1"/>
</dbReference>
<dbReference type="InterPro" id="IPR029787">
    <property type="entry name" value="Nucleotide_cyclase"/>
</dbReference>
<dbReference type="EMBL" id="CP039852">
    <property type="protein sequence ID" value="QCZ93802.1"/>
    <property type="molecule type" value="Genomic_DNA"/>
</dbReference>
<dbReference type="Gene3D" id="3.30.70.270">
    <property type="match status" value="1"/>
</dbReference>
<dbReference type="PANTHER" id="PTHR35936">
    <property type="entry name" value="MEMBRANE-BOUND LYTIC MUREIN TRANSGLYCOSYLASE F"/>
    <property type="match status" value="1"/>
</dbReference>
<dbReference type="Pfam" id="PF00497">
    <property type="entry name" value="SBP_bac_3"/>
    <property type="match status" value="1"/>
</dbReference>
<evidence type="ECO:0000259" key="5">
    <source>
        <dbReference type="PROSITE" id="PS50887"/>
    </source>
</evidence>
<keyword evidence="3" id="KW-1133">Transmembrane helix</keyword>
<keyword evidence="2 4" id="KW-0732">Signal</keyword>
<comment type="similarity">
    <text evidence="1">Belongs to the bacterial solute-binding protein 3 family.</text>
</comment>
<dbReference type="SUPFAM" id="SSF55073">
    <property type="entry name" value="Nucleotide cyclase"/>
    <property type="match status" value="1"/>
</dbReference>
<dbReference type="AlphaFoldDB" id="A0A5B7YDP0"/>
<dbReference type="KEGG" id="salk:FBQ74_10025"/>
<evidence type="ECO:0000256" key="3">
    <source>
        <dbReference type="SAM" id="Phobius"/>
    </source>
</evidence>
<feature type="transmembrane region" description="Helical" evidence="3">
    <location>
        <begin position="253"/>
        <end position="273"/>
    </location>
</feature>
<dbReference type="CDD" id="cd01007">
    <property type="entry name" value="PBP2_BvgS_HisK_like"/>
    <property type="match status" value="1"/>
</dbReference>
<dbReference type="InterPro" id="IPR000160">
    <property type="entry name" value="GGDEF_dom"/>
</dbReference>
<dbReference type="Gene3D" id="3.40.190.10">
    <property type="entry name" value="Periplasmic binding protein-like II"/>
    <property type="match status" value="2"/>
</dbReference>
<dbReference type="PROSITE" id="PS50887">
    <property type="entry name" value="GGDEF"/>
    <property type="match status" value="1"/>
</dbReference>
<feature type="chain" id="PRO_5022661470" evidence="4">
    <location>
        <begin position="25"/>
        <end position="469"/>
    </location>
</feature>
<dbReference type="Proteomes" id="UP000304912">
    <property type="component" value="Chromosome"/>
</dbReference>
<dbReference type="NCBIfam" id="TIGR00254">
    <property type="entry name" value="GGDEF"/>
    <property type="match status" value="1"/>
</dbReference>
<evidence type="ECO:0000313" key="6">
    <source>
        <dbReference type="EMBL" id="QCZ93802.1"/>
    </source>
</evidence>
<sequence>MILLRQIITLAAVVYFCIPAFSHASEPVTYCAQSNWMPFEGIRDEKHVGLIADYMQRISRLTGVRFDIVAVDTWQQSLEFVESGQCAMSAIMRNASVKRSMLDTSRPFFDIPHVLITREDTPLLSGYSAIEQRVTGVVEGFHHSEYLARYYPRIPLVSVASENAGLESLARGDIDVMIVSLPAANSYLRKHNDGKLTVAGIAEPFDRIRFVFNREQDPSLIKVINAAITTIPESKKIALLQKWNKAVRYEKSAIWPILYVALLCLLVCGGLYLRHRRIALVDKTLFKKRREIDALQSVLLDKNRTIEFLSNHDAESGLYNRNHMIQKAEEEIARFRRFQSSASLVVIDMLSLHSREGKPVRESDAGFARAMGRTCITTVREVDVIARWSNDQIVLLCPQTDQADAHLLTKRLTERLEQMAAGQGINIVLAAGIADLRDNWSFNDWYEQACSVLHQARRKGGGIAVLQQY</sequence>
<dbReference type="RefSeq" id="WP_139756545.1">
    <property type="nucleotide sequence ID" value="NZ_CP039852.1"/>
</dbReference>
<protein>
    <submittedName>
        <fullName evidence="6">Transporter substrate-binding domain-containing protein</fullName>
    </submittedName>
</protein>
<dbReference type="OrthoDB" id="9180959at2"/>
<evidence type="ECO:0000256" key="2">
    <source>
        <dbReference type="ARBA" id="ARBA00022729"/>
    </source>
</evidence>
<dbReference type="SMART" id="SM00267">
    <property type="entry name" value="GGDEF"/>
    <property type="match status" value="1"/>
</dbReference>
<dbReference type="PANTHER" id="PTHR35936:SF35">
    <property type="entry name" value="L-CYSTINE-BINDING PROTEIN TCYJ"/>
    <property type="match status" value="1"/>
</dbReference>
<reference evidence="6 7" key="1">
    <citation type="submission" date="2019-04" db="EMBL/GenBank/DDBJ databases">
        <title>Salinimonas iocasae sp. nov., a halophilic bacterium isolated from the outer tube casing of tubeworms in Okinawa Trough.</title>
        <authorList>
            <person name="Zhang H."/>
            <person name="Wang H."/>
            <person name="Li C."/>
        </authorList>
    </citation>
    <scope>NUCLEOTIDE SEQUENCE [LARGE SCALE GENOMIC DNA]</scope>
    <source>
        <strain evidence="6 7">KX18D6</strain>
    </source>
</reference>
<feature type="signal peptide" evidence="4">
    <location>
        <begin position="1"/>
        <end position="24"/>
    </location>
</feature>